<protein>
    <submittedName>
        <fullName evidence="1">Uncharacterized protein</fullName>
    </submittedName>
</protein>
<proteinExistence type="predicted"/>
<reference evidence="1" key="1">
    <citation type="journal article" date="2014" name="Front. Microbiol.">
        <title>High frequency of phylogenetically diverse reductive dehalogenase-homologous genes in deep subseafloor sedimentary metagenomes.</title>
        <authorList>
            <person name="Kawai M."/>
            <person name="Futagami T."/>
            <person name="Toyoda A."/>
            <person name="Takaki Y."/>
            <person name="Nishi S."/>
            <person name="Hori S."/>
            <person name="Arai W."/>
            <person name="Tsubouchi T."/>
            <person name="Morono Y."/>
            <person name="Uchiyama I."/>
            <person name="Ito T."/>
            <person name="Fujiyama A."/>
            <person name="Inagaki F."/>
            <person name="Takami H."/>
        </authorList>
    </citation>
    <scope>NUCLEOTIDE SEQUENCE</scope>
    <source>
        <strain evidence="1">Expedition CK06-06</strain>
    </source>
</reference>
<dbReference type="EMBL" id="BARW01000607">
    <property type="protein sequence ID" value="GAI66711.1"/>
    <property type="molecule type" value="Genomic_DNA"/>
</dbReference>
<evidence type="ECO:0000313" key="1">
    <source>
        <dbReference type="EMBL" id="GAI66711.1"/>
    </source>
</evidence>
<gene>
    <name evidence="1" type="ORF">S12H4_02463</name>
</gene>
<comment type="caution">
    <text evidence="1">The sequence shown here is derived from an EMBL/GenBank/DDBJ whole genome shotgun (WGS) entry which is preliminary data.</text>
</comment>
<accession>X1RIA7</accession>
<organism evidence="1">
    <name type="scientific">marine sediment metagenome</name>
    <dbReference type="NCBI Taxonomy" id="412755"/>
    <lineage>
        <taxon>unclassified sequences</taxon>
        <taxon>metagenomes</taxon>
        <taxon>ecological metagenomes</taxon>
    </lineage>
</organism>
<name>X1RIA7_9ZZZZ</name>
<sequence>MIDKEFVEKWADRYDYSSRYKYPEILKLVHGDIKSLKTLSREAFEIIIRWKAERNVNNIDWDFFEIYAEAIADALTLEGYKNVCRLEGLPGILLPNATTILHFIYPQEFPIVDIRTVRVLLYFTQDIDGKETHYLDTRFKIDYYRYHLYGYSQFKNAMLGIVRSTKKNLREIDKSLFSYDTFNRLGVKFSEKGMLK</sequence>
<dbReference type="AlphaFoldDB" id="X1RIA7"/>